<feature type="domain" description="Peptidase S24/S26A/S26B/S26C" evidence="1">
    <location>
        <begin position="25"/>
        <end position="81"/>
    </location>
</feature>
<dbReference type="InterPro" id="IPR036286">
    <property type="entry name" value="LexA/Signal_pep-like_sf"/>
</dbReference>
<accession>A0A7G1HQZ7</accession>
<name>A0A7G1HQZ7_9BACT</name>
<dbReference type="Pfam" id="PF00717">
    <property type="entry name" value="Peptidase_S24"/>
    <property type="match status" value="1"/>
</dbReference>
<dbReference type="SUPFAM" id="SSF51306">
    <property type="entry name" value="LexA/Signal peptidase"/>
    <property type="match status" value="1"/>
</dbReference>
<dbReference type="InterPro" id="IPR015927">
    <property type="entry name" value="Peptidase_S24_S26A/B/C"/>
</dbReference>
<reference evidence="3" key="1">
    <citation type="submission" date="2020-07" db="EMBL/GenBank/DDBJ databases">
        <title>Complete genome sequencing of Coprobacter sp. strain 2CBH44.</title>
        <authorList>
            <person name="Sakamoto M."/>
            <person name="Murakami T."/>
            <person name="Mori H."/>
        </authorList>
    </citation>
    <scope>NUCLEOTIDE SEQUENCE [LARGE SCALE GENOMIC DNA]</scope>
    <source>
        <strain evidence="3">2CBH44</strain>
    </source>
</reference>
<dbReference type="AlphaFoldDB" id="A0A7G1HQZ7"/>
<evidence type="ECO:0000259" key="1">
    <source>
        <dbReference type="Pfam" id="PF00717"/>
    </source>
</evidence>
<proteinExistence type="predicted"/>
<dbReference type="EMBL" id="AP023322">
    <property type="protein sequence ID" value="BCI62095.1"/>
    <property type="molecule type" value="Genomic_DNA"/>
</dbReference>
<sequence>MKKGRITLYPVETKTAISVPFADQGIRAGFPSPAQDYIDIAIDLNRELIKNPKSTFPARVDGNSMTDVHINDMDILVIDKS</sequence>
<evidence type="ECO:0000313" key="2">
    <source>
        <dbReference type="EMBL" id="BCI62095.1"/>
    </source>
</evidence>
<dbReference type="Gene3D" id="2.10.109.10">
    <property type="entry name" value="Umud Fragment, subunit A"/>
    <property type="match status" value="1"/>
</dbReference>
<protein>
    <recommendedName>
        <fullName evidence="1">Peptidase S24/S26A/S26B/S26C domain-containing protein</fullName>
    </recommendedName>
</protein>
<evidence type="ECO:0000313" key="3">
    <source>
        <dbReference type="Proteomes" id="UP000594042"/>
    </source>
</evidence>
<gene>
    <name evidence="2" type="ORF">Cop2CBH44_04480</name>
</gene>
<organism evidence="2 3">
    <name type="scientific">Coprobacter secundus subsp. similis</name>
    <dbReference type="NCBI Taxonomy" id="2751153"/>
    <lineage>
        <taxon>Bacteria</taxon>
        <taxon>Pseudomonadati</taxon>
        <taxon>Bacteroidota</taxon>
        <taxon>Bacteroidia</taxon>
        <taxon>Bacteroidales</taxon>
        <taxon>Barnesiellaceae</taxon>
        <taxon>Coprobacter</taxon>
    </lineage>
</organism>
<dbReference type="Proteomes" id="UP000594042">
    <property type="component" value="Chromosome"/>
</dbReference>
<dbReference type="KEGG" id="copr:Cop2CBH44_04480"/>
<keyword evidence="3" id="KW-1185">Reference proteome</keyword>